<gene>
    <name evidence="1" type="ORF">LCGC14_2672060</name>
</gene>
<accession>A0A0F9AB93</accession>
<feature type="non-terminal residue" evidence="1">
    <location>
        <position position="186"/>
    </location>
</feature>
<dbReference type="SUPFAM" id="SSF51658">
    <property type="entry name" value="Xylose isomerase-like"/>
    <property type="match status" value="1"/>
</dbReference>
<dbReference type="Gene3D" id="3.20.20.150">
    <property type="entry name" value="Divalent-metal-dependent TIM barrel enzymes"/>
    <property type="match status" value="1"/>
</dbReference>
<dbReference type="EMBL" id="LAZR01046880">
    <property type="protein sequence ID" value="KKK95510.1"/>
    <property type="molecule type" value="Genomic_DNA"/>
</dbReference>
<evidence type="ECO:0008006" key="2">
    <source>
        <dbReference type="Google" id="ProtNLM"/>
    </source>
</evidence>
<sequence length="186" mass="21817">MKYGIKLWSSNNNLYQELINLLNKDFDYLELLYIPFHEKDLELLIEADIPIVVHAPTLTQGVCFSYNDIKTNLNFFKKTQEFATKLNAEYIIIHPDFGKNKHFINFLTRINDQRVLIENMSKFGTEDELAIGYSKSEIKEFIEINNFGFCLDFEKAIKSALAQNISYKEFINDLLKLKPNMFHISD</sequence>
<name>A0A0F9AB93_9ZZZZ</name>
<evidence type="ECO:0000313" key="1">
    <source>
        <dbReference type="EMBL" id="KKK95510.1"/>
    </source>
</evidence>
<comment type="caution">
    <text evidence="1">The sequence shown here is derived from an EMBL/GenBank/DDBJ whole genome shotgun (WGS) entry which is preliminary data.</text>
</comment>
<dbReference type="InterPro" id="IPR036237">
    <property type="entry name" value="Xyl_isomerase-like_sf"/>
</dbReference>
<proteinExistence type="predicted"/>
<reference evidence="1" key="1">
    <citation type="journal article" date="2015" name="Nature">
        <title>Complex archaea that bridge the gap between prokaryotes and eukaryotes.</title>
        <authorList>
            <person name="Spang A."/>
            <person name="Saw J.H."/>
            <person name="Jorgensen S.L."/>
            <person name="Zaremba-Niedzwiedzka K."/>
            <person name="Martijn J."/>
            <person name="Lind A.E."/>
            <person name="van Eijk R."/>
            <person name="Schleper C."/>
            <person name="Guy L."/>
            <person name="Ettema T.J."/>
        </authorList>
    </citation>
    <scope>NUCLEOTIDE SEQUENCE</scope>
</reference>
<dbReference type="AlphaFoldDB" id="A0A0F9AB93"/>
<organism evidence="1">
    <name type="scientific">marine sediment metagenome</name>
    <dbReference type="NCBI Taxonomy" id="412755"/>
    <lineage>
        <taxon>unclassified sequences</taxon>
        <taxon>metagenomes</taxon>
        <taxon>ecological metagenomes</taxon>
    </lineage>
</organism>
<protein>
    <recommendedName>
        <fullName evidence="2">Xylose isomerase-like TIM barrel domain-containing protein</fullName>
    </recommendedName>
</protein>